<evidence type="ECO:0000313" key="5">
    <source>
        <dbReference type="EMBL" id="GIY94451.1"/>
    </source>
</evidence>
<dbReference type="GO" id="GO:0090036">
    <property type="term" value="P:regulation of protein kinase C signaling"/>
    <property type="evidence" value="ECO:0007669"/>
    <property type="project" value="TreeGrafter"/>
</dbReference>
<feature type="domain" description="Sushi" evidence="4">
    <location>
        <begin position="76"/>
        <end position="135"/>
    </location>
</feature>
<feature type="domain" description="Sushi" evidence="4">
    <location>
        <begin position="137"/>
        <end position="202"/>
    </location>
</feature>
<gene>
    <name evidence="5" type="primary">scube2</name>
    <name evidence="5" type="ORF">CEXT_688691</name>
</gene>
<feature type="disulfide bond" evidence="3">
    <location>
        <begin position="139"/>
        <end position="182"/>
    </location>
</feature>
<feature type="disulfide bond" evidence="3">
    <location>
        <begin position="106"/>
        <end position="133"/>
    </location>
</feature>
<dbReference type="SUPFAM" id="SSF57535">
    <property type="entry name" value="Complement control module/SCR domain"/>
    <property type="match status" value="2"/>
</dbReference>
<dbReference type="AlphaFoldDB" id="A0AAV4XHL2"/>
<evidence type="ECO:0000256" key="3">
    <source>
        <dbReference type="PROSITE-ProRule" id="PRU00302"/>
    </source>
</evidence>
<dbReference type="Gene3D" id="2.10.70.10">
    <property type="entry name" value="Complement Module, domain 1"/>
    <property type="match status" value="2"/>
</dbReference>
<accession>A0AAV4XHL2</accession>
<reference evidence="5 6" key="1">
    <citation type="submission" date="2021-06" db="EMBL/GenBank/DDBJ databases">
        <title>Caerostris extrusa draft genome.</title>
        <authorList>
            <person name="Kono N."/>
            <person name="Arakawa K."/>
        </authorList>
    </citation>
    <scope>NUCLEOTIDE SEQUENCE [LARGE SCALE GENOMIC DNA]</scope>
</reference>
<dbReference type="InterPro" id="IPR051277">
    <property type="entry name" value="SEZ6_CSMD_C4BPB_Regulators"/>
</dbReference>
<organism evidence="5 6">
    <name type="scientific">Caerostris extrusa</name>
    <name type="common">Bark spider</name>
    <name type="synonym">Caerostris bankana</name>
    <dbReference type="NCBI Taxonomy" id="172846"/>
    <lineage>
        <taxon>Eukaryota</taxon>
        <taxon>Metazoa</taxon>
        <taxon>Ecdysozoa</taxon>
        <taxon>Arthropoda</taxon>
        <taxon>Chelicerata</taxon>
        <taxon>Arachnida</taxon>
        <taxon>Araneae</taxon>
        <taxon>Araneomorphae</taxon>
        <taxon>Entelegynae</taxon>
        <taxon>Araneoidea</taxon>
        <taxon>Araneidae</taxon>
        <taxon>Caerostris</taxon>
    </lineage>
</organism>
<dbReference type="CDD" id="cd00033">
    <property type="entry name" value="CCP"/>
    <property type="match status" value="2"/>
</dbReference>
<evidence type="ECO:0000256" key="1">
    <source>
        <dbReference type="ARBA" id="ARBA00022737"/>
    </source>
</evidence>
<dbReference type="PANTHER" id="PTHR45656">
    <property type="entry name" value="PROTEIN CBR-CLEC-78"/>
    <property type="match status" value="1"/>
</dbReference>
<dbReference type="Proteomes" id="UP001054945">
    <property type="component" value="Unassembled WGS sequence"/>
</dbReference>
<comment type="caution">
    <text evidence="3">Lacks conserved residue(s) required for the propagation of feature annotation.</text>
</comment>
<keyword evidence="1" id="KW-0677">Repeat</keyword>
<dbReference type="GO" id="GO:0043025">
    <property type="term" value="C:neuronal cell body"/>
    <property type="evidence" value="ECO:0007669"/>
    <property type="project" value="TreeGrafter"/>
</dbReference>
<dbReference type="GO" id="GO:0060074">
    <property type="term" value="P:synapse maturation"/>
    <property type="evidence" value="ECO:0007669"/>
    <property type="project" value="TreeGrafter"/>
</dbReference>
<dbReference type="GO" id="GO:0005783">
    <property type="term" value="C:endoplasmic reticulum"/>
    <property type="evidence" value="ECO:0007669"/>
    <property type="project" value="TreeGrafter"/>
</dbReference>
<dbReference type="InterPro" id="IPR035976">
    <property type="entry name" value="Sushi/SCR/CCP_sf"/>
</dbReference>
<evidence type="ECO:0000313" key="6">
    <source>
        <dbReference type="Proteomes" id="UP001054945"/>
    </source>
</evidence>
<comment type="caution">
    <text evidence="5">The sequence shown here is derived from an EMBL/GenBank/DDBJ whole genome shotgun (WGS) entry which is preliminary data.</text>
</comment>
<dbReference type="InterPro" id="IPR000436">
    <property type="entry name" value="Sushi_SCR_CCP_dom"/>
</dbReference>
<dbReference type="Pfam" id="PF00084">
    <property type="entry name" value="Sushi"/>
    <property type="match status" value="2"/>
</dbReference>
<dbReference type="PROSITE" id="PS50923">
    <property type="entry name" value="SUSHI"/>
    <property type="match status" value="2"/>
</dbReference>
<keyword evidence="2 3" id="KW-1015">Disulfide bond</keyword>
<sequence>MRIFIISLIRSEGRACSDLRVWEIDNTTYQNLNYREKKFVYATCKFQGFRVDGERTIECVHGQPAKPLPQCKPMRQSCRPLDTPFFGWKSCSPNDKDIGSVCTFECNDTHYLRGSKERRCTRNHEWSGAPARCILKPECSLPVLDDKIQTECSFHRKVKLNEVCTFSCVEGFQLKGPDQLTCQLNGLLTDNKGSQTYPSCHSE</sequence>
<evidence type="ECO:0000259" key="4">
    <source>
        <dbReference type="PROSITE" id="PS50923"/>
    </source>
</evidence>
<dbReference type="PANTHER" id="PTHR45656:SF2">
    <property type="entry name" value="SEIZURE 6-LIKE PROTEIN 2"/>
    <property type="match status" value="1"/>
</dbReference>
<keyword evidence="3" id="KW-0768">Sushi</keyword>
<keyword evidence="6" id="KW-1185">Reference proteome</keyword>
<proteinExistence type="predicted"/>
<dbReference type="EMBL" id="BPLR01017785">
    <property type="protein sequence ID" value="GIY94451.1"/>
    <property type="molecule type" value="Genomic_DNA"/>
</dbReference>
<protein>
    <submittedName>
        <fullName evidence="5">Signal peptide, CUB and EGF-like domain-containing protein 2</fullName>
    </submittedName>
</protein>
<dbReference type="SMART" id="SM00032">
    <property type="entry name" value="CCP"/>
    <property type="match status" value="3"/>
</dbReference>
<name>A0AAV4XHL2_CAEEX</name>
<evidence type="ECO:0000256" key="2">
    <source>
        <dbReference type="ARBA" id="ARBA00023157"/>
    </source>
</evidence>